<dbReference type="eggNOG" id="COG0664">
    <property type="taxonomic scope" value="Bacteria"/>
</dbReference>
<dbReference type="PROSITE" id="PS50042">
    <property type="entry name" value="CNMP_BINDING_3"/>
    <property type="match status" value="2"/>
</dbReference>
<dbReference type="Proteomes" id="UP000000739">
    <property type="component" value="Chromosome"/>
</dbReference>
<protein>
    <submittedName>
        <fullName evidence="2">Cyclic nucleotide-binding protein</fullName>
    </submittedName>
</protein>
<dbReference type="SMART" id="SM00100">
    <property type="entry name" value="cNMP"/>
    <property type="match status" value="1"/>
</dbReference>
<dbReference type="RefSeq" id="WP_012609472.1">
    <property type="nucleotide sequence ID" value="NC_011768.1"/>
</dbReference>
<dbReference type="InterPro" id="IPR025497">
    <property type="entry name" value="PatA-like_N"/>
</dbReference>
<dbReference type="InterPro" id="IPR014710">
    <property type="entry name" value="RmlC-like_jellyroll"/>
</dbReference>
<evidence type="ECO:0000313" key="2">
    <source>
        <dbReference type="EMBL" id="ACL02032.1"/>
    </source>
</evidence>
<gene>
    <name evidence="2" type="ordered locus">Dalk_0323</name>
</gene>
<name>B8F900_DESAL</name>
<dbReference type="HOGENOM" id="CLU_713156_0_0_7"/>
<feature type="domain" description="Cyclic nucleotide-binding" evidence="1">
    <location>
        <begin position="283"/>
        <end position="333"/>
    </location>
</feature>
<dbReference type="SUPFAM" id="SSF51206">
    <property type="entry name" value="cAMP-binding domain-like"/>
    <property type="match status" value="1"/>
</dbReference>
<reference evidence="2 3" key="1">
    <citation type="journal article" date="2012" name="Environ. Microbiol.">
        <title>The genome sequence of Desulfatibacillum alkenivorans AK-01: a blueprint for anaerobic alkane oxidation.</title>
        <authorList>
            <person name="Callaghan A.V."/>
            <person name="Morris B.E."/>
            <person name="Pereira I.A."/>
            <person name="McInerney M.J."/>
            <person name="Austin R.N."/>
            <person name="Groves J.T."/>
            <person name="Kukor J.J."/>
            <person name="Suflita J.M."/>
            <person name="Young L.Y."/>
            <person name="Zylstra G.J."/>
            <person name="Wawrik B."/>
        </authorList>
    </citation>
    <scope>NUCLEOTIDE SEQUENCE [LARGE SCALE GENOMIC DNA]</scope>
    <source>
        <strain evidence="2 3">AK-01</strain>
    </source>
</reference>
<proteinExistence type="predicted"/>
<dbReference type="Gene3D" id="2.60.120.10">
    <property type="entry name" value="Jelly Rolls"/>
    <property type="match status" value="1"/>
</dbReference>
<accession>B8F900</accession>
<keyword evidence="3" id="KW-1185">Reference proteome</keyword>
<dbReference type="KEGG" id="dal:Dalk_0323"/>
<dbReference type="Pfam" id="PF00027">
    <property type="entry name" value="cNMP_binding"/>
    <property type="match status" value="1"/>
</dbReference>
<organism evidence="2 3">
    <name type="scientific">Desulfatibacillum aliphaticivorans</name>
    <dbReference type="NCBI Taxonomy" id="218208"/>
    <lineage>
        <taxon>Bacteria</taxon>
        <taxon>Pseudomonadati</taxon>
        <taxon>Thermodesulfobacteriota</taxon>
        <taxon>Desulfobacteria</taxon>
        <taxon>Desulfobacterales</taxon>
        <taxon>Desulfatibacillaceae</taxon>
        <taxon>Desulfatibacillum</taxon>
    </lineage>
</organism>
<dbReference type="EMBL" id="CP001322">
    <property type="protein sequence ID" value="ACL02032.1"/>
    <property type="molecule type" value="Genomic_DNA"/>
</dbReference>
<feature type="domain" description="Cyclic nucleotide-binding" evidence="1">
    <location>
        <begin position="146"/>
        <end position="234"/>
    </location>
</feature>
<dbReference type="InterPro" id="IPR000595">
    <property type="entry name" value="cNMP-bd_dom"/>
</dbReference>
<dbReference type="PANTHER" id="PTHR36304:SF4">
    <property type="entry name" value="DUF4388 DOMAIN-CONTAINING PROTEIN"/>
    <property type="match status" value="1"/>
</dbReference>
<evidence type="ECO:0000313" key="3">
    <source>
        <dbReference type="Proteomes" id="UP000000739"/>
    </source>
</evidence>
<dbReference type="InterPro" id="IPR018490">
    <property type="entry name" value="cNMP-bd_dom_sf"/>
</dbReference>
<dbReference type="Pfam" id="PF14332">
    <property type="entry name" value="DUF4388"/>
    <property type="match status" value="1"/>
</dbReference>
<evidence type="ECO:0000259" key="1">
    <source>
        <dbReference type="PROSITE" id="PS50042"/>
    </source>
</evidence>
<dbReference type="PANTHER" id="PTHR36304">
    <property type="entry name" value="DOMAIN GTPASE-ACTIVATING PROTEIN, PUTATIVE-RELATED-RELATED"/>
    <property type="match status" value="1"/>
</dbReference>
<dbReference type="CDD" id="cd00038">
    <property type="entry name" value="CAP_ED"/>
    <property type="match status" value="1"/>
</dbReference>
<sequence>MKPSIALKGQLDFVSLAQVIQFLSSNSSNGALVLKSPYINQPGVICFNKGIITNAFCGDLQGIDAAYSLFGWTEGEFEFDVNRVETERVITQSLMEIIMEGARMLDEGRIQELGAENQDIAKPFRPHLEEGVNFIPSPDVDYSYVVEEEIFSPGQNIVEEGNHGNWICVILDGYADVIKDTKKGPFTLCRIGPGALIGDIAIVLKKENVRRASVISVDEVTLGVLDLERIHRELALMSRSLRGVLLGLNRRLAEVNHNLSRLHVSDKTYDIKSLSGRDVFDFNRSDKLFTITQGWASLVAKGSQGYVKVAEMEHGDFVGRVPFLDLGHEPSQAVLLPSEDFAVEELPTEDIVAEYENSSNMIQCIASYISNCVAATTMQIRGTGKND</sequence>
<dbReference type="AlphaFoldDB" id="B8F900"/>